<dbReference type="Proteomes" id="UP000060513">
    <property type="component" value="Chromosome"/>
</dbReference>
<dbReference type="AlphaFoldDB" id="A0A0M4DZ09"/>
<sequence>METRADTGSTTRRIPETERIRTCRPAVLSGRESDRQGESNPESNIFRGED</sequence>
<accession>A0A0M4DZ09</accession>
<name>A0A0M4DZ09_STRPR</name>
<evidence type="ECO:0000256" key="1">
    <source>
        <dbReference type="SAM" id="MobiDB-lite"/>
    </source>
</evidence>
<protein>
    <submittedName>
        <fullName evidence="2">Uncharacterized protein</fullName>
    </submittedName>
</protein>
<dbReference type="PATRIC" id="fig|38300.4.peg.6968"/>
<dbReference type="EMBL" id="CP011340">
    <property type="protein sequence ID" value="ALC24970.1"/>
    <property type="molecule type" value="Genomic_DNA"/>
</dbReference>
<dbReference type="RefSeq" id="WP_158685217.1">
    <property type="nucleotide sequence ID" value="NZ_CP011340.1"/>
</dbReference>
<proteinExistence type="predicted"/>
<reference evidence="2 3" key="1">
    <citation type="submission" date="2015-08" db="EMBL/GenBank/DDBJ databases">
        <title>Genome sequence of the pristinamycin over-producing bacterium Streptomyces pristinaespiralis HCCB10218.</title>
        <authorList>
            <person name="Tian J."/>
            <person name="Yang J."/>
            <person name="Li L."/>
            <person name="Ruan L."/>
            <person name="Wei W."/>
            <person name="Zheng G."/>
            <person name="Wei Z."/>
            <person name="Yang S."/>
            <person name="Ge M."/>
            <person name="Jiang W."/>
            <person name="Lu Y."/>
        </authorList>
    </citation>
    <scope>NUCLEOTIDE SEQUENCE [LARGE SCALE GENOMIC DNA]</scope>
    <source>
        <strain evidence="2 3">HCCB 10218</strain>
    </source>
</reference>
<dbReference type="KEGG" id="spri:SPRI_6664"/>
<dbReference type="GeneID" id="97232291"/>
<organism evidence="2">
    <name type="scientific">Streptomyces pristinaespiralis</name>
    <dbReference type="NCBI Taxonomy" id="38300"/>
    <lineage>
        <taxon>Bacteria</taxon>
        <taxon>Bacillati</taxon>
        <taxon>Actinomycetota</taxon>
        <taxon>Actinomycetes</taxon>
        <taxon>Kitasatosporales</taxon>
        <taxon>Streptomycetaceae</taxon>
        <taxon>Streptomyces</taxon>
    </lineage>
</organism>
<dbReference type="STRING" id="38300.SPRI_6664"/>
<gene>
    <name evidence="2" type="ORF">SPRI_6664</name>
</gene>
<evidence type="ECO:0000313" key="3">
    <source>
        <dbReference type="Proteomes" id="UP000060513"/>
    </source>
</evidence>
<evidence type="ECO:0000313" key="2">
    <source>
        <dbReference type="EMBL" id="ALC24970.1"/>
    </source>
</evidence>
<feature type="region of interest" description="Disordered" evidence="1">
    <location>
        <begin position="1"/>
        <end position="50"/>
    </location>
</feature>